<sequence>MTNDHVNLLNVLLNFNINFNLVNWPTRVTDTSVTTLDNVFVNFSNSGLSCVLDNTVSDHRTVLVELDFETELSYFIQKRQFGEDSINHFIVNLINENWNSVYGILDTNLAFQAFINIFLYHFNNSFPSTRKKNQNN</sequence>
<reference evidence="1" key="1">
    <citation type="submission" date="2025-08" db="UniProtKB">
        <authorList>
            <consortium name="RefSeq"/>
        </authorList>
    </citation>
    <scope>IDENTIFICATION</scope>
    <source>
        <tissue evidence="1">Whole insect</tissue>
    </source>
</reference>
<protein>
    <submittedName>
        <fullName evidence="1">Uncharacterized protein LOC114347850</fullName>
    </submittedName>
</protein>
<gene>
    <name evidence="1" type="primary">LOC114347850</name>
</gene>
<organism evidence="1">
    <name type="scientific">Diabrotica virgifera virgifera</name>
    <name type="common">western corn rootworm</name>
    <dbReference type="NCBI Taxonomy" id="50390"/>
    <lineage>
        <taxon>Eukaryota</taxon>
        <taxon>Metazoa</taxon>
        <taxon>Ecdysozoa</taxon>
        <taxon>Arthropoda</taxon>
        <taxon>Hexapoda</taxon>
        <taxon>Insecta</taxon>
        <taxon>Pterygota</taxon>
        <taxon>Neoptera</taxon>
        <taxon>Endopterygota</taxon>
        <taxon>Coleoptera</taxon>
        <taxon>Polyphaga</taxon>
        <taxon>Cucujiformia</taxon>
        <taxon>Chrysomeloidea</taxon>
        <taxon>Chrysomelidae</taxon>
        <taxon>Galerucinae</taxon>
        <taxon>Diabroticina</taxon>
        <taxon>Diabroticites</taxon>
        <taxon>Diabrotica</taxon>
    </lineage>
</organism>
<evidence type="ECO:0000313" key="1">
    <source>
        <dbReference type="RefSeq" id="XP_028154311.1"/>
    </source>
</evidence>
<dbReference type="RefSeq" id="XP_028154311.1">
    <property type="nucleotide sequence ID" value="XM_028298510.1"/>
</dbReference>
<dbReference type="AlphaFoldDB" id="A0A6P7GX50"/>
<name>A0A6P7GX50_DIAVI</name>
<proteinExistence type="predicted"/>
<dbReference type="InParanoid" id="A0A6P7GX50"/>
<accession>A0A6P7GX50</accession>